<dbReference type="GO" id="GO:0008171">
    <property type="term" value="F:O-methyltransferase activity"/>
    <property type="evidence" value="ECO:0007669"/>
    <property type="project" value="InterPro"/>
</dbReference>
<evidence type="ECO:0000259" key="4">
    <source>
        <dbReference type="Pfam" id="PF00891"/>
    </source>
</evidence>
<dbReference type="EMBL" id="PFTV01000124">
    <property type="protein sequence ID" value="PJB56451.1"/>
    <property type="molecule type" value="Genomic_DNA"/>
</dbReference>
<dbReference type="EMBL" id="MNYY01000111">
    <property type="protein sequence ID" value="OIP68957.1"/>
    <property type="molecule type" value="Genomic_DNA"/>
</dbReference>
<dbReference type="PANTHER" id="PTHR11746">
    <property type="entry name" value="O-METHYLTRANSFERASE"/>
    <property type="match status" value="1"/>
</dbReference>
<dbReference type="InterPro" id="IPR012967">
    <property type="entry name" value="COMT_dimerisation"/>
</dbReference>
<dbReference type="EMBL" id="PFIP01000022">
    <property type="protein sequence ID" value="PIX35069.1"/>
    <property type="molecule type" value="Genomic_DNA"/>
</dbReference>
<dbReference type="Proteomes" id="UP000231493">
    <property type="component" value="Unassembled WGS sequence"/>
</dbReference>
<dbReference type="InterPro" id="IPR036388">
    <property type="entry name" value="WH-like_DNA-bd_sf"/>
</dbReference>
<reference evidence="6 9" key="1">
    <citation type="journal article" date="2016" name="Environ. Microbiol.">
        <title>Genomic resolution of a cold subsurface aquifer community provides metabolic insights for novel microbes adapted to high CO concentrations.</title>
        <authorList>
            <person name="Probst A.J."/>
            <person name="Castelle C.J."/>
            <person name="Singh A."/>
            <person name="Brown C.T."/>
            <person name="Anantharaman K."/>
            <person name="Sharon I."/>
            <person name="Hug L.A."/>
            <person name="Burstein D."/>
            <person name="Emerson J.B."/>
            <person name="Thomas B.C."/>
            <person name="Banfield J.F."/>
        </authorList>
    </citation>
    <scope>NUCLEOTIDE SEQUENCE [LARGE SCALE GENOMIC DNA]</scope>
    <source>
        <strain evidence="6">CG2_30_33_13</strain>
    </source>
</reference>
<dbReference type="InterPro" id="IPR016461">
    <property type="entry name" value="COMT-like"/>
</dbReference>
<dbReference type="GO" id="GO:0046983">
    <property type="term" value="F:protein dimerization activity"/>
    <property type="evidence" value="ECO:0007669"/>
    <property type="project" value="InterPro"/>
</dbReference>
<accession>A0A1J5G8F7</accession>
<dbReference type="Pfam" id="PF08100">
    <property type="entry name" value="Dimerisation"/>
    <property type="match status" value="1"/>
</dbReference>
<reference evidence="7" key="2">
    <citation type="submission" date="2017-09" db="EMBL/GenBank/DDBJ databases">
        <title>Depth-based differentiation of microbial function through sediment-hosted aquifers and enrichment of novel symbionts in the deep terrestrial subsurface.</title>
        <authorList>
            <person name="Probst A.J."/>
            <person name="Ladd B."/>
            <person name="Jarett J.K."/>
            <person name="Geller-Mcgrath D.E."/>
            <person name="Sieber C.M.K."/>
            <person name="Emerson J.B."/>
            <person name="Anantharaman K."/>
            <person name="Thomas B.C."/>
            <person name="Malmstrom R."/>
            <person name="Stieglmeier M."/>
            <person name="Klingl A."/>
            <person name="Woyke T."/>
            <person name="Ryan C.M."/>
            <person name="Banfield J.F."/>
        </authorList>
    </citation>
    <scope>NUCLEOTIDE SEQUENCE</scope>
    <source>
        <strain evidence="7">CG_4_8_14_3_um_filter_34_18</strain>
    </source>
</reference>
<dbReference type="Gene3D" id="1.10.10.10">
    <property type="entry name" value="Winged helix-like DNA-binding domain superfamily/Winged helix DNA-binding domain"/>
    <property type="match status" value="1"/>
</dbReference>
<organism evidence="6 9">
    <name type="scientific">Candidatus Infernicultor aquiphilus</name>
    <dbReference type="NCBI Taxonomy" id="1805029"/>
    <lineage>
        <taxon>Bacteria</taxon>
        <taxon>Pseudomonadati</taxon>
        <taxon>Atribacterota</taxon>
        <taxon>Candidatus Phoenicimicrobiia</taxon>
        <taxon>Candidatus Pheonicimicrobiales</taxon>
        <taxon>Candidatus Phoenicimicrobiaceae</taxon>
        <taxon>Candidatus Infernicultor</taxon>
    </lineage>
</organism>
<keyword evidence="1" id="KW-0489">Methyltransferase</keyword>
<dbReference type="PROSITE" id="PS51683">
    <property type="entry name" value="SAM_OMT_II"/>
    <property type="match status" value="1"/>
</dbReference>
<dbReference type="InterPro" id="IPR001077">
    <property type="entry name" value="COMT_C"/>
</dbReference>
<protein>
    <recommendedName>
        <fullName evidence="12">O-methyltransferase domain-containing protein</fullName>
    </recommendedName>
</protein>
<keyword evidence="2" id="KW-0808">Transferase</keyword>
<evidence type="ECO:0000313" key="8">
    <source>
        <dbReference type="EMBL" id="PJB56451.1"/>
    </source>
</evidence>
<evidence type="ECO:0008006" key="12">
    <source>
        <dbReference type="Google" id="ProtNLM"/>
    </source>
</evidence>
<dbReference type="SUPFAM" id="SSF53335">
    <property type="entry name" value="S-adenosyl-L-methionine-dependent methyltransferases"/>
    <property type="match status" value="1"/>
</dbReference>
<evidence type="ECO:0000256" key="1">
    <source>
        <dbReference type="ARBA" id="ARBA00022603"/>
    </source>
</evidence>
<dbReference type="STRING" id="1805029.AUK42_05830"/>
<dbReference type="Proteomes" id="UP000228560">
    <property type="component" value="Unassembled WGS sequence"/>
</dbReference>
<proteinExistence type="predicted"/>
<evidence type="ECO:0000313" key="9">
    <source>
        <dbReference type="Proteomes" id="UP000182763"/>
    </source>
</evidence>
<accession>A0A2M7KAB7</accession>
<dbReference type="Pfam" id="PF00891">
    <property type="entry name" value="Methyltransf_2"/>
    <property type="match status" value="1"/>
</dbReference>
<evidence type="ECO:0000259" key="5">
    <source>
        <dbReference type="Pfam" id="PF08100"/>
    </source>
</evidence>
<dbReference type="Proteomes" id="UP000182763">
    <property type="component" value="Unassembled WGS sequence"/>
</dbReference>
<accession>A0A2M8CBM0</accession>
<name>A0A1J5G8F7_9BACT</name>
<evidence type="ECO:0000313" key="11">
    <source>
        <dbReference type="Proteomes" id="UP000231493"/>
    </source>
</evidence>
<gene>
    <name evidence="6" type="ORF">AUK42_05830</name>
    <name evidence="8" type="ORF">CO097_05110</name>
    <name evidence="7" type="ORF">COZ58_01485</name>
</gene>
<dbReference type="AlphaFoldDB" id="A0A1J5G8F7"/>
<evidence type="ECO:0000313" key="10">
    <source>
        <dbReference type="Proteomes" id="UP000228560"/>
    </source>
</evidence>
<feature type="domain" description="O-methyltransferase C-terminal" evidence="4">
    <location>
        <begin position="163"/>
        <end position="266"/>
    </location>
</feature>
<evidence type="ECO:0000313" key="6">
    <source>
        <dbReference type="EMBL" id="OIP68957.1"/>
    </source>
</evidence>
<dbReference type="GO" id="GO:0032259">
    <property type="term" value="P:methylation"/>
    <property type="evidence" value="ECO:0007669"/>
    <property type="project" value="UniProtKB-KW"/>
</dbReference>
<feature type="domain" description="O-methyltransferase dimerisation" evidence="5">
    <location>
        <begin position="30"/>
        <end position="98"/>
    </location>
</feature>
<sequence>MFFLRSPEESPEKLLNFIDESYSKVRILCLLKTAVHLDLFDFLENFKSAQELSSRLEIDLTLTEYLLKVFRELDLLEDKIEGNTNYYKNKEVTNIYLKKNSEYNIINSLQYYFDDVKSWENLESILKNQQGFHSDIHTFFPEVINRMADECKCWELPKILNEISKYKEFKNARKLLDLAGGHGLYAIGFSMLNQDIKSYVFDLIPVIKQTDKFIKKYKAKNVFTIAGDFYNDDIGMDYDVIFASYNPGGKNPQIAKKVYAALRKGGLFVDKQFFLKKENGLDDYLNNMEWNFSKTKGLKKGMVRFTFKGDLDLDSYLKYLKELGFEILDTVSIQQLLGFGCPSAKMIIAKK</sequence>
<evidence type="ECO:0000256" key="2">
    <source>
        <dbReference type="ARBA" id="ARBA00022679"/>
    </source>
</evidence>
<dbReference type="Gene3D" id="3.40.50.150">
    <property type="entry name" value="Vaccinia Virus protein VP39"/>
    <property type="match status" value="1"/>
</dbReference>
<evidence type="ECO:0000313" key="7">
    <source>
        <dbReference type="EMBL" id="PIX35069.1"/>
    </source>
</evidence>
<dbReference type="CDD" id="cd02440">
    <property type="entry name" value="AdoMet_MTases"/>
    <property type="match status" value="1"/>
</dbReference>
<keyword evidence="3" id="KW-0949">S-adenosyl-L-methionine</keyword>
<reference evidence="10 11" key="3">
    <citation type="submission" date="2017-09" db="EMBL/GenBank/DDBJ databases">
        <title>Depth-based differentiation of microbial function through sediment-hosted aquifers and enrichment of novel symbionts in the deep terrestrial subsurface.</title>
        <authorList>
            <person name="Probst A.J."/>
            <person name="Ladd B."/>
            <person name="Jarett J.K."/>
            <person name="Geller-Mcgrath D.E."/>
            <person name="Sieber C.M."/>
            <person name="Emerson J.B."/>
            <person name="Anantharaman K."/>
            <person name="Thomas B.C."/>
            <person name="Malmstrom R."/>
            <person name="Stieglmeier M."/>
            <person name="Klingl A."/>
            <person name="Woyke T."/>
            <person name="Ryan C.M."/>
            <person name="Banfield J.F."/>
        </authorList>
    </citation>
    <scope>NUCLEOTIDE SEQUENCE [LARGE SCALE GENOMIC DNA]</scope>
    <source>
        <strain evidence="8">CG_4_9_14_3_um_filter_33_16</strain>
    </source>
</reference>
<evidence type="ECO:0000256" key="3">
    <source>
        <dbReference type="ARBA" id="ARBA00022691"/>
    </source>
</evidence>
<dbReference type="InterPro" id="IPR029063">
    <property type="entry name" value="SAM-dependent_MTases_sf"/>
</dbReference>
<comment type="caution">
    <text evidence="6">The sequence shown here is derived from an EMBL/GenBank/DDBJ whole genome shotgun (WGS) entry which is preliminary data.</text>
</comment>